<evidence type="ECO:0000313" key="3">
    <source>
        <dbReference type="EMBL" id="JAV95276.1"/>
    </source>
</evidence>
<feature type="compositionally biased region" description="Acidic residues" evidence="2">
    <location>
        <begin position="575"/>
        <end position="586"/>
    </location>
</feature>
<feature type="coiled-coil region" evidence="1">
    <location>
        <begin position="378"/>
        <end position="475"/>
    </location>
</feature>
<organism evidence="3">
    <name type="scientific">Photinus pyralis</name>
    <name type="common">Common eastern firefly</name>
    <name type="synonym">Lampyris pyralis</name>
    <dbReference type="NCBI Taxonomy" id="7054"/>
    <lineage>
        <taxon>Eukaryota</taxon>
        <taxon>Metazoa</taxon>
        <taxon>Ecdysozoa</taxon>
        <taxon>Arthropoda</taxon>
        <taxon>Hexapoda</taxon>
        <taxon>Insecta</taxon>
        <taxon>Pterygota</taxon>
        <taxon>Neoptera</taxon>
        <taxon>Endopterygota</taxon>
        <taxon>Coleoptera</taxon>
        <taxon>Polyphaga</taxon>
        <taxon>Elateriformia</taxon>
        <taxon>Elateroidea</taxon>
        <taxon>Lampyridae</taxon>
        <taxon>Lampyrinae</taxon>
        <taxon>Photinus</taxon>
    </lineage>
</organism>
<reference evidence="3" key="1">
    <citation type="journal article" date="2016" name="Sci. Rep.">
        <title>Molecular characterization of firefly nuptial gifts: a multi-omics approach sheds light on postcopulatory sexual selection.</title>
        <authorList>
            <person name="Al-Wathiqui N."/>
            <person name="Fallon T.R."/>
            <person name="South A."/>
            <person name="Weng J.K."/>
            <person name="Lewis S.M."/>
        </authorList>
    </citation>
    <scope>NUCLEOTIDE SEQUENCE</scope>
</reference>
<reference evidence="4" key="3">
    <citation type="submission" date="2019-08" db="EMBL/GenBank/DDBJ databases">
        <authorList>
            <consortium name="Photinus pyralis genome working group"/>
            <person name="Fallon T.R."/>
            <person name="Sander Lower S.E."/>
            <person name="Weng J.-K."/>
        </authorList>
    </citation>
    <scope>NUCLEOTIDE SEQUENCE</scope>
    <source>
        <strain evidence="4">1611_PpyrPB1</strain>
        <tissue evidence="4">Whole body</tissue>
    </source>
</reference>
<keyword evidence="1" id="KW-0175">Coiled coil</keyword>
<protein>
    <submittedName>
        <fullName evidence="3">Uncharacterized protein</fullName>
    </submittedName>
</protein>
<dbReference type="EMBL" id="VVIM01000010">
    <property type="protein sequence ID" value="KAB0792183.1"/>
    <property type="molecule type" value="Genomic_DNA"/>
</dbReference>
<dbReference type="InParanoid" id="A0A1Y1NGN9"/>
<feature type="region of interest" description="Disordered" evidence="2">
    <location>
        <begin position="571"/>
        <end position="603"/>
    </location>
</feature>
<evidence type="ECO:0000256" key="2">
    <source>
        <dbReference type="SAM" id="MobiDB-lite"/>
    </source>
</evidence>
<dbReference type="EMBL" id="GEZM01007245">
    <property type="protein sequence ID" value="JAV95276.1"/>
    <property type="molecule type" value="Transcribed_RNA"/>
</dbReference>
<dbReference type="Proteomes" id="UP000327044">
    <property type="component" value="Unassembled WGS sequence"/>
</dbReference>
<evidence type="ECO:0000256" key="1">
    <source>
        <dbReference type="SAM" id="Coils"/>
    </source>
</evidence>
<keyword evidence="5" id="KW-1185">Reference proteome</keyword>
<proteinExistence type="predicted"/>
<gene>
    <name evidence="4" type="ORF">PPYR_14142</name>
</gene>
<name>A0A1Y1NGN9_PHOPY</name>
<feature type="coiled-coil region" evidence="1">
    <location>
        <begin position="35"/>
        <end position="218"/>
    </location>
</feature>
<sequence>MGNTKSGCYDEVSVDPWWPEGSDQTPVMNEISTLHQKRVKLIAEKRQEMNNLREEVARLKEENERLIQNASFEVPGSELEQQLKDARSEIQAFEVERKEYSTHVTALKDIIAVSKQLLLMKEDQLKELTEQVDQNQKALSVNESSECARKEYEKQLKSFRQLKTLYEERQEAQRKENSELKTQINELTVDLNAQETTNAELRSRLAELEGEVSDKSDQIFNLDSQLGLSKADCRELQSQLAVINQLFSQILTGFNNGQEIDLDKLIRTLEENHDLLTDIASNEESDQALPKVLLDLVNQVNNESGEAGTSQRGETTALNSATEIVQNLPKVWRVLIELLSHQSAPVNELNESDACYKSVQTPTGPTLVLSVSKTFIRLKNLIVEKKALEKETNRLKQLNSHLENRLQDQEKRLEMVSSEVAKTWHVVGKMQKQHQMLHTQENILRYELAQKRKLLNELKEELEYCREKWMQAREKNSITEKQWKQLQSEFASRRKNDDFNNSGESGYSDERESSASDSEEDRAGILEVVQEEIANIEKQCKDDGEQAKHDDISNTYKRLEEHILETIKKTQSGEEFPEAETPEQVDEPAAAAATTSSHEEILSRKEARLRRLEEETKELVGIVVKNAFRGEEFCSKLNVLHDKYGGGSSQEEDSN</sequence>
<evidence type="ECO:0000313" key="5">
    <source>
        <dbReference type="Proteomes" id="UP000327044"/>
    </source>
</evidence>
<dbReference type="OrthoDB" id="8191583at2759"/>
<accession>A0A1Y1NGN9</accession>
<feature type="region of interest" description="Disordered" evidence="2">
    <location>
        <begin position="489"/>
        <end position="521"/>
    </location>
</feature>
<reference evidence="4 5" key="2">
    <citation type="journal article" date="2018" name="Elife">
        <title>Firefly genomes illuminate parallel origins of bioluminescence in beetles.</title>
        <authorList>
            <person name="Fallon T.R."/>
            <person name="Lower S.E."/>
            <person name="Chang C.H."/>
            <person name="Bessho-Uehara M."/>
            <person name="Martin G.J."/>
            <person name="Bewick A.J."/>
            <person name="Behringer M."/>
            <person name="Debat H.J."/>
            <person name="Wong I."/>
            <person name="Day J.C."/>
            <person name="Suvorov A."/>
            <person name="Silva C.J."/>
            <person name="Stanger-Hall K.F."/>
            <person name="Hall D.W."/>
            <person name="Schmitz R.J."/>
            <person name="Nelson D.R."/>
            <person name="Lewis S.M."/>
            <person name="Shigenobu S."/>
            <person name="Bybee S.M."/>
            <person name="Larracuente A.M."/>
            <person name="Oba Y."/>
            <person name="Weng J.K."/>
        </authorList>
    </citation>
    <scope>NUCLEOTIDE SEQUENCE [LARGE SCALE GENOMIC DNA]</scope>
    <source>
        <strain evidence="4">1611_PpyrPB1</strain>
        <tissue evidence="4">Whole body</tissue>
    </source>
</reference>
<dbReference type="AlphaFoldDB" id="A0A1Y1NGN9"/>
<evidence type="ECO:0000313" key="4">
    <source>
        <dbReference type="EMBL" id="KAB0792183.1"/>
    </source>
</evidence>
<dbReference type="FunCoup" id="A0A1Y1NGN9">
    <property type="interactions" value="7"/>
</dbReference>